<evidence type="ECO:0000313" key="1">
    <source>
        <dbReference type="EMBL" id="VDK24577.1"/>
    </source>
</evidence>
<dbReference type="Proteomes" id="UP000267096">
    <property type="component" value="Unassembled WGS sequence"/>
</dbReference>
<keyword evidence="2" id="KW-1185">Reference proteome</keyword>
<accession>A0A3P6NST0</accession>
<organism evidence="1 2">
    <name type="scientific">Anisakis simplex</name>
    <name type="common">Herring worm</name>
    <dbReference type="NCBI Taxonomy" id="6269"/>
    <lineage>
        <taxon>Eukaryota</taxon>
        <taxon>Metazoa</taxon>
        <taxon>Ecdysozoa</taxon>
        <taxon>Nematoda</taxon>
        <taxon>Chromadorea</taxon>
        <taxon>Rhabditida</taxon>
        <taxon>Spirurina</taxon>
        <taxon>Ascaridomorpha</taxon>
        <taxon>Ascaridoidea</taxon>
        <taxon>Anisakidae</taxon>
        <taxon>Anisakis</taxon>
        <taxon>Anisakis simplex complex</taxon>
    </lineage>
</organism>
<name>A0A3P6NST0_ANISI</name>
<evidence type="ECO:0000313" key="2">
    <source>
        <dbReference type="Proteomes" id="UP000267096"/>
    </source>
</evidence>
<gene>
    <name evidence="1" type="ORF">ASIM_LOCUS4835</name>
</gene>
<proteinExistence type="predicted"/>
<protein>
    <submittedName>
        <fullName evidence="1">Uncharacterized protein</fullName>
    </submittedName>
</protein>
<dbReference type="AlphaFoldDB" id="A0A3P6NST0"/>
<dbReference type="EMBL" id="UYRR01008897">
    <property type="protein sequence ID" value="VDK24577.1"/>
    <property type="molecule type" value="Genomic_DNA"/>
</dbReference>
<reference evidence="1 2" key="1">
    <citation type="submission" date="2018-11" db="EMBL/GenBank/DDBJ databases">
        <authorList>
            <consortium name="Pathogen Informatics"/>
        </authorList>
    </citation>
    <scope>NUCLEOTIDE SEQUENCE [LARGE SCALE GENOMIC DNA]</scope>
</reference>
<sequence>MTLREWKSDIYHLFYMNETQQRVVAEMKLDLPSQYRFDEVHPNSDARFIENTDKSRFETLRRVYECLPAVSVRCGNELIGVGASTNYKFYLSWPCTLPQEVQSPLEMRVWQDSIGI</sequence>